<sequence>MVRRGLDLLGGIAGCGELAEIAALDAKGRVCKRRRVEECPAHVIGEGGSEFQDLASVDMSADSRVAANMQPPTNSRIKTEPGLNPAPVTSTNSTTGQQQSIQVIDLSNEGDEQRQSSKSHVW</sequence>
<evidence type="ECO:0000313" key="2">
    <source>
        <dbReference type="EMBL" id="UJO24439.1"/>
    </source>
</evidence>
<name>A0A9Q8PL81_PASFU</name>
<dbReference type="KEGG" id="ffu:CLAFUR5_13570"/>
<accession>A0A9Q8PL81</accession>
<protein>
    <submittedName>
        <fullName evidence="2">Uncharacterized protein</fullName>
    </submittedName>
</protein>
<evidence type="ECO:0000313" key="3">
    <source>
        <dbReference type="Proteomes" id="UP000756132"/>
    </source>
</evidence>
<dbReference type="Proteomes" id="UP000756132">
    <property type="component" value="Chromosome 12"/>
</dbReference>
<dbReference type="AlphaFoldDB" id="A0A9Q8PL81"/>
<organism evidence="2 3">
    <name type="scientific">Passalora fulva</name>
    <name type="common">Tomato leaf mold</name>
    <name type="synonym">Cladosporium fulvum</name>
    <dbReference type="NCBI Taxonomy" id="5499"/>
    <lineage>
        <taxon>Eukaryota</taxon>
        <taxon>Fungi</taxon>
        <taxon>Dikarya</taxon>
        <taxon>Ascomycota</taxon>
        <taxon>Pezizomycotina</taxon>
        <taxon>Dothideomycetes</taxon>
        <taxon>Dothideomycetidae</taxon>
        <taxon>Mycosphaerellales</taxon>
        <taxon>Mycosphaerellaceae</taxon>
        <taxon>Fulvia</taxon>
    </lineage>
</organism>
<dbReference type="EMBL" id="CP090174">
    <property type="protein sequence ID" value="UJO24439.1"/>
    <property type="molecule type" value="Genomic_DNA"/>
</dbReference>
<gene>
    <name evidence="2" type="ORF">CLAFUR5_13570</name>
</gene>
<feature type="compositionally biased region" description="Low complexity" evidence="1">
    <location>
        <begin position="89"/>
        <end position="102"/>
    </location>
</feature>
<dbReference type="RefSeq" id="XP_047768805.1">
    <property type="nucleotide sequence ID" value="XM_047912718.1"/>
</dbReference>
<evidence type="ECO:0000256" key="1">
    <source>
        <dbReference type="SAM" id="MobiDB-lite"/>
    </source>
</evidence>
<keyword evidence="3" id="KW-1185">Reference proteome</keyword>
<dbReference type="GeneID" id="71993448"/>
<proteinExistence type="predicted"/>
<feature type="region of interest" description="Disordered" evidence="1">
    <location>
        <begin position="67"/>
        <end position="122"/>
    </location>
</feature>
<reference evidence="2" key="2">
    <citation type="journal article" date="2022" name="Microb. Genom.">
        <title>A chromosome-scale genome assembly of the tomato pathogen Cladosporium fulvum reveals a compartmentalized genome architecture and the presence of a dispensable chromosome.</title>
        <authorList>
            <person name="Zaccaron A.Z."/>
            <person name="Chen L.H."/>
            <person name="Samaras A."/>
            <person name="Stergiopoulos I."/>
        </authorList>
    </citation>
    <scope>NUCLEOTIDE SEQUENCE</scope>
    <source>
        <strain evidence="2">Race5_Kim</strain>
    </source>
</reference>
<reference evidence="2" key="1">
    <citation type="submission" date="2021-12" db="EMBL/GenBank/DDBJ databases">
        <authorList>
            <person name="Zaccaron A."/>
            <person name="Stergiopoulos I."/>
        </authorList>
    </citation>
    <scope>NUCLEOTIDE SEQUENCE</scope>
    <source>
        <strain evidence="2">Race5_Kim</strain>
    </source>
</reference>